<proteinExistence type="predicted"/>
<evidence type="ECO:0000313" key="3">
    <source>
        <dbReference type="Proteomes" id="UP000179524"/>
    </source>
</evidence>
<keyword evidence="1" id="KW-1133">Transmembrane helix</keyword>
<keyword evidence="1" id="KW-0472">Membrane</keyword>
<feature type="transmembrane region" description="Helical" evidence="1">
    <location>
        <begin position="30"/>
        <end position="48"/>
    </location>
</feature>
<name>A0A1S2LJ17_9BACI</name>
<comment type="caution">
    <text evidence="2">The sequence shown here is derived from an EMBL/GenBank/DDBJ whole genome shotgun (WGS) entry which is preliminary data.</text>
</comment>
<protein>
    <submittedName>
        <fullName evidence="2">Uncharacterized protein</fullName>
    </submittedName>
</protein>
<gene>
    <name evidence="2" type="ORF">BKP37_13820</name>
</gene>
<evidence type="ECO:0000256" key="1">
    <source>
        <dbReference type="SAM" id="Phobius"/>
    </source>
</evidence>
<dbReference type="AlphaFoldDB" id="A0A1S2LJ17"/>
<keyword evidence="3" id="KW-1185">Reference proteome</keyword>
<organism evidence="2 3">
    <name type="scientific">Anaerobacillus alkalilacustris</name>
    <dbReference type="NCBI Taxonomy" id="393763"/>
    <lineage>
        <taxon>Bacteria</taxon>
        <taxon>Bacillati</taxon>
        <taxon>Bacillota</taxon>
        <taxon>Bacilli</taxon>
        <taxon>Bacillales</taxon>
        <taxon>Bacillaceae</taxon>
        <taxon>Anaerobacillus</taxon>
    </lineage>
</organism>
<feature type="transmembrane region" description="Helical" evidence="1">
    <location>
        <begin position="7"/>
        <end position="24"/>
    </location>
</feature>
<keyword evidence="1" id="KW-0812">Transmembrane</keyword>
<sequence>MALLSNFTAFVWFSLFFSLGMLTGQNSDSSTYITIPALIILILGFLYVNWIKRKKKRVEEQLHG</sequence>
<accession>A0A1S2LJ17</accession>
<reference evidence="2 3" key="1">
    <citation type="submission" date="2016-10" db="EMBL/GenBank/DDBJ databases">
        <title>Draft genome sequences of four alkaliphilic bacteria belonging to the Anaerobacillus genus.</title>
        <authorList>
            <person name="Bassil N.M."/>
            <person name="Lloyd J.R."/>
        </authorList>
    </citation>
    <scope>NUCLEOTIDE SEQUENCE [LARGE SCALE GENOMIC DNA]</scope>
    <source>
        <strain evidence="2 3">DSM 18345</strain>
    </source>
</reference>
<dbReference type="Proteomes" id="UP000179524">
    <property type="component" value="Unassembled WGS sequence"/>
</dbReference>
<evidence type="ECO:0000313" key="2">
    <source>
        <dbReference type="EMBL" id="OIJ12502.1"/>
    </source>
</evidence>
<dbReference type="EMBL" id="MLQR01000031">
    <property type="protein sequence ID" value="OIJ12502.1"/>
    <property type="molecule type" value="Genomic_DNA"/>
</dbReference>